<protein>
    <submittedName>
        <fullName evidence="1">Uncharacterized protein</fullName>
    </submittedName>
</protein>
<comment type="caution">
    <text evidence="1">The sequence shown here is derived from an EMBL/GenBank/DDBJ whole genome shotgun (WGS) entry which is preliminary data.</text>
</comment>
<dbReference type="Proteomes" id="UP001201812">
    <property type="component" value="Unassembled WGS sequence"/>
</dbReference>
<reference evidence="1" key="1">
    <citation type="submission" date="2022-01" db="EMBL/GenBank/DDBJ databases">
        <title>Genome Sequence Resource for Two Populations of Ditylenchus destructor, the Migratory Endoparasitic Phytonematode.</title>
        <authorList>
            <person name="Zhang H."/>
            <person name="Lin R."/>
            <person name="Xie B."/>
        </authorList>
    </citation>
    <scope>NUCLEOTIDE SEQUENCE</scope>
    <source>
        <strain evidence="1">BazhouSP</strain>
    </source>
</reference>
<keyword evidence="2" id="KW-1185">Reference proteome</keyword>
<dbReference type="AlphaFoldDB" id="A0AAD4NCK5"/>
<proteinExistence type="predicted"/>
<gene>
    <name evidence="1" type="ORF">DdX_05368</name>
</gene>
<organism evidence="1 2">
    <name type="scientific">Ditylenchus destructor</name>
    <dbReference type="NCBI Taxonomy" id="166010"/>
    <lineage>
        <taxon>Eukaryota</taxon>
        <taxon>Metazoa</taxon>
        <taxon>Ecdysozoa</taxon>
        <taxon>Nematoda</taxon>
        <taxon>Chromadorea</taxon>
        <taxon>Rhabditida</taxon>
        <taxon>Tylenchina</taxon>
        <taxon>Tylenchomorpha</taxon>
        <taxon>Sphaerularioidea</taxon>
        <taxon>Anguinidae</taxon>
        <taxon>Anguininae</taxon>
        <taxon>Ditylenchus</taxon>
    </lineage>
</organism>
<sequence>MPSNWWQHQAGGFEERDLQPPTAILIFFILSSLSCCHHRIPLGLWNAQCFASQIPKFKGSFLFRLTVPERANMQIGTGPKLGSKCQSHTEHNSPIGEAGDCWRRERKEAMRSALFLLNVEVFSPYTPFH</sequence>
<evidence type="ECO:0000313" key="1">
    <source>
        <dbReference type="EMBL" id="KAI1720001.1"/>
    </source>
</evidence>
<evidence type="ECO:0000313" key="2">
    <source>
        <dbReference type="Proteomes" id="UP001201812"/>
    </source>
</evidence>
<accession>A0AAD4NCK5</accession>
<name>A0AAD4NCK5_9BILA</name>
<dbReference type="EMBL" id="JAKKPZ010000006">
    <property type="protein sequence ID" value="KAI1720001.1"/>
    <property type="molecule type" value="Genomic_DNA"/>
</dbReference>